<dbReference type="Pfam" id="PF14384">
    <property type="entry name" value="BrnA_antitoxin"/>
    <property type="match status" value="1"/>
</dbReference>
<evidence type="ECO:0000313" key="1">
    <source>
        <dbReference type="EMBL" id="TRW93128.1"/>
    </source>
</evidence>
<name>A0ABY3C966_9GAMM</name>
<evidence type="ECO:0000313" key="2">
    <source>
        <dbReference type="Proteomes" id="UP000733744"/>
    </source>
</evidence>
<organism evidence="1 2">
    <name type="scientific">Candidatus Methylobacter oryzae</name>
    <dbReference type="NCBI Taxonomy" id="2497749"/>
    <lineage>
        <taxon>Bacteria</taxon>
        <taxon>Pseudomonadati</taxon>
        <taxon>Pseudomonadota</taxon>
        <taxon>Gammaproteobacteria</taxon>
        <taxon>Methylococcales</taxon>
        <taxon>Methylococcaceae</taxon>
        <taxon>Methylobacter</taxon>
    </lineage>
</organism>
<dbReference type="Proteomes" id="UP000733744">
    <property type="component" value="Unassembled WGS sequence"/>
</dbReference>
<reference evidence="1 2" key="1">
    <citation type="journal article" date="2019" name="Antonie Van Leeuwenhoek">
        <title>Description of 'Ca. Methylobacter oryzae' KRF1, a novel species from the environmentally important Methylobacter clade 2.</title>
        <authorList>
            <person name="Khatri K."/>
            <person name="Mohite J.A."/>
            <person name="Pandit P.S."/>
            <person name="Bahulikar R."/>
            <person name="Rahalkar M.C."/>
        </authorList>
    </citation>
    <scope>NUCLEOTIDE SEQUENCE [LARGE SCALE GENOMIC DNA]</scope>
    <source>
        <strain evidence="1 2">KRF1</strain>
    </source>
</reference>
<dbReference type="EMBL" id="RYFG02000103">
    <property type="protein sequence ID" value="TRW93128.1"/>
    <property type="molecule type" value="Genomic_DNA"/>
</dbReference>
<gene>
    <name evidence="1" type="ORF">EKO24_013280</name>
</gene>
<sequence length="83" mass="9407">MDNDNPEWTDKDFKNAVPFSALPESLQTKLRGIKGRGKQKSPTKVSTTVRFDSDVLDAFRATGRGWQARMNEALKEWLKDHAA</sequence>
<dbReference type="InterPro" id="IPR025528">
    <property type="entry name" value="BrnA_antitoxin"/>
</dbReference>
<protein>
    <submittedName>
        <fullName evidence="1">BrnA antitoxin family protein</fullName>
    </submittedName>
</protein>
<accession>A0ABY3C966</accession>
<comment type="caution">
    <text evidence="1">The sequence shown here is derived from an EMBL/GenBank/DDBJ whole genome shotgun (WGS) entry which is preliminary data.</text>
</comment>
<keyword evidence="2" id="KW-1185">Reference proteome</keyword>
<proteinExistence type="predicted"/>